<dbReference type="EMBL" id="FNIL01000002">
    <property type="protein sequence ID" value="SDN63072.1"/>
    <property type="molecule type" value="Genomic_DNA"/>
</dbReference>
<dbReference type="OrthoDB" id="9991424at2"/>
<dbReference type="Pfam" id="PF11518">
    <property type="entry name" value="DUF3221"/>
    <property type="match status" value="1"/>
</dbReference>
<sequence length="110" mass="12658">MKKALFGLLTIMLVIIAAYFFYNHVLHNTYKGTVIKIEENAMLFATESSLEIEKELSEKELQQYMDNSIWFNTSEEKIEKIQIGDIVTVRAGNAVDESLPPRMDAEQIKK</sequence>
<dbReference type="RefSeq" id="WP_090841600.1">
    <property type="nucleotide sequence ID" value="NZ_FNIL01000002.1"/>
</dbReference>
<keyword evidence="2" id="KW-1185">Reference proteome</keyword>
<dbReference type="InterPro" id="IPR021598">
    <property type="entry name" value="DUF3221"/>
</dbReference>
<gene>
    <name evidence="1" type="ORF">SAMN04488053_102281</name>
</gene>
<evidence type="ECO:0000313" key="1">
    <source>
        <dbReference type="EMBL" id="SDN63072.1"/>
    </source>
</evidence>
<name>A0A1H0CYU4_9BACI</name>
<proteinExistence type="predicted"/>
<evidence type="ECO:0008006" key="3">
    <source>
        <dbReference type="Google" id="ProtNLM"/>
    </source>
</evidence>
<organism evidence="1 2">
    <name type="scientific">Alkalicoccus daliensis</name>
    <dbReference type="NCBI Taxonomy" id="745820"/>
    <lineage>
        <taxon>Bacteria</taxon>
        <taxon>Bacillati</taxon>
        <taxon>Bacillota</taxon>
        <taxon>Bacilli</taxon>
        <taxon>Bacillales</taxon>
        <taxon>Bacillaceae</taxon>
        <taxon>Alkalicoccus</taxon>
    </lineage>
</organism>
<protein>
    <recommendedName>
        <fullName evidence="3">DUF3221 domain-containing protein</fullName>
    </recommendedName>
</protein>
<evidence type="ECO:0000313" key="2">
    <source>
        <dbReference type="Proteomes" id="UP000198778"/>
    </source>
</evidence>
<accession>A0A1H0CYU4</accession>
<reference evidence="2" key="1">
    <citation type="submission" date="2016-10" db="EMBL/GenBank/DDBJ databases">
        <authorList>
            <person name="Varghese N."/>
            <person name="Submissions S."/>
        </authorList>
    </citation>
    <scope>NUCLEOTIDE SEQUENCE [LARGE SCALE GENOMIC DNA]</scope>
    <source>
        <strain evidence="2">CGMCC 1.10369</strain>
    </source>
</reference>
<dbReference type="AlphaFoldDB" id="A0A1H0CYU4"/>
<dbReference type="Proteomes" id="UP000198778">
    <property type="component" value="Unassembled WGS sequence"/>
</dbReference>